<dbReference type="InterPro" id="IPR011335">
    <property type="entry name" value="Restrct_endonuc-II-like"/>
</dbReference>
<accession>A0A3B0W9S0</accession>
<dbReference type="Pfam" id="PF02021">
    <property type="entry name" value="UPF0102"/>
    <property type="match status" value="1"/>
</dbReference>
<dbReference type="AlphaFoldDB" id="A0A3B0W9S0"/>
<dbReference type="InterPro" id="IPR011856">
    <property type="entry name" value="tRNA_endonuc-like_dom_sf"/>
</dbReference>
<gene>
    <name evidence="1" type="ORF">MNBD_GAMMA03-730</name>
</gene>
<dbReference type="NCBIfam" id="NF009150">
    <property type="entry name" value="PRK12497.1-3"/>
    <property type="match status" value="1"/>
</dbReference>
<protein>
    <submittedName>
        <fullName evidence="1">Uncharacterized protein</fullName>
    </submittedName>
</protein>
<reference evidence="1" key="1">
    <citation type="submission" date="2018-06" db="EMBL/GenBank/DDBJ databases">
        <authorList>
            <person name="Zhirakovskaya E."/>
        </authorList>
    </citation>
    <scope>NUCLEOTIDE SEQUENCE</scope>
</reference>
<dbReference type="InterPro" id="IPR003509">
    <property type="entry name" value="UPF0102_YraN-like"/>
</dbReference>
<organism evidence="1">
    <name type="scientific">hydrothermal vent metagenome</name>
    <dbReference type="NCBI Taxonomy" id="652676"/>
    <lineage>
        <taxon>unclassified sequences</taxon>
        <taxon>metagenomes</taxon>
        <taxon>ecological metagenomes</taxon>
    </lineage>
</organism>
<evidence type="ECO:0000313" key="1">
    <source>
        <dbReference type="EMBL" id="VAW49073.1"/>
    </source>
</evidence>
<sequence>MWFKKKKNITRSGPQKEQQACEWLQEQKFNILEQNYLCKGGEIDIIALSPPQSDNESTLVFIEIKYRKNSLYGHPSEFVTPKKQQRIIRCAQLFLLKHPALTHLPMRFDVITFEGSQTTPNWIKNAFGV</sequence>
<dbReference type="EMBL" id="UOFC01000253">
    <property type="protein sequence ID" value="VAW49073.1"/>
    <property type="molecule type" value="Genomic_DNA"/>
</dbReference>
<dbReference type="SUPFAM" id="SSF52980">
    <property type="entry name" value="Restriction endonuclease-like"/>
    <property type="match status" value="1"/>
</dbReference>
<dbReference type="CDD" id="cd20736">
    <property type="entry name" value="PoNe_Nuclease"/>
    <property type="match status" value="1"/>
</dbReference>
<dbReference type="NCBIfam" id="TIGR00252">
    <property type="entry name" value="YraN family protein"/>
    <property type="match status" value="1"/>
</dbReference>
<dbReference type="Gene3D" id="3.40.1350.10">
    <property type="match status" value="1"/>
</dbReference>
<dbReference type="GO" id="GO:0003676">
    <property type="term" value="F:nucleic acid binding"/>
    <property type="evidence" value="ECO:0007669"/>
    <property type="project" value="InterPro"/>
</dbReference>
<proteinExistence type="inferred from homology"/>
<dbReference type="PANTHER" id="PTHR34039">
    <property type="entry name" value="UPF0102 PROTEIN YRAN"/>
    <property type="match status" value="1"/>
</dbReference>
<dbReference type="PANTHER" id="PTHR34039:SF1">
    <property type="entry name" value="UPF0102 PROTEIN YRAN"/>
    <property type="match status" value="1"/>
</dbReference>
<dbReference type="HAMAP" id="MF_00048">
    <property type="entry name" value="UPF0102"/>
    <property type="match status" value="1"/>
</dbReference>
<name>A0A3B0W9S0_9ZZZZ</name>